<protein>
    <submittedName>
        <fullName evidence="2">Uncharacterized protein</fullName>
    </submittedName>
</protein>
<dbReference type="KEGG" id="sfu:Sfum_2008"/>
<reference evidence="2 3" key="1">
    <citation type="submission" date="2006-10" db="EMBL/GenBank/DDBJ databases">
        <title>Complete sequence of Syntrophobacter fumaroxidans MPOB.</title>
        <authorList>
            <consortium name="US DOE Joint Genome Institute"/>
            <person name="Copeland A."/>
            <person name="Lucas S."/>
            <person name="Lapidus A."/>
            <person name="Barry K."/>
            <person name="Detter J.C."/>
            <person name="Glavina del Rio T."/>
            <person name="Hammon N."/>
            <person name="Israni S."/>
            <person name="Pitluck S."/>
            <person name="Goltsman E.G."/>
            <person name="Martinez M."/>
            <person name="Schmutz J."/>
            <person name="Larimer F."/>
            <person name="Land M."/>
            <person name="Hauser L."/>
            <person name="Kyrpides N."/>
            <person name="Kim E."/>
            <person name="Boone D.R."/>
            <person name="Brockman F."/>
            <person name="Culley D."/>
            <person name="Ferry J."/>
            <person name="Gunsalus R."/>
            <person name="McInerney M.J."/>
            <person name="Morrison M."/>
            <person name="Plugge C."/>
            <person name="Rohlin L."/>
            <person name="Scholten J."/>
            <person name="Sieber J."/>
            <person name="Stams A.J.M."/>
            <person name="Worm P."/>
            <person name="Henstra A.M."/>
            <person name="Richardson P."/>
        </authorList>
    </citation>
    <scope>NUCLEOTIDE SEQUENCE [LARGE SCALE GENOMIC DNA]</scope>
    <source>
        <strain evidence="3">DSM 10017 / MPOB</strain>
    </source>
</reference>
<accession>A0LJT9</accession>
<dbReference type="STRING" id="335543.Sfum_2008"/>
<dbReference type="Proteomes" id="UP000001784">
    <property type="component" value="Chromosome"/>
</dbReference>
<evidence type="ECO:0000313" key="2">
    <source>
        <dbReference type="EMBL" id="ABK17691.1"/>
    </source>
</evidence>
<dbReference type="HOGENOM" id="CLU_2144614_0_0_7"/>
<sequence>MSWDNTFPRPLVPGVSTALLLYRRAARSASFYYSIPSADAMMTMTGVCIPGISGSDGHGRIQRRASSSPSGTTAFESTGAGVPFEGACRPSVGDARLSLDVKLGCAAVVPFR</sequence>
<dbReference type="AlphaFoldDB" id="A0LJT9"/>
<dbReference type="InParanoid" id="A0LJT9"/>
<feature type="region of interest" description="Disordered" evidence="1">
    <location>
        <begin position="55"/>
        <end position="84"/>
    </location>
</feature>
<gene>
    <name evidence="2" type="ordered locus">Sfum_2008</name>
</gene>
<name>A0LJT9_SYNFM</name>
<keyword evidence="3" id="KW-1185">Reference proteome</keyword>
<dbReference type="EMBL" id="CP000478">
    <property type="protein sequence ID" value="ABK17691.1"/>
    <property type="molecule type" value="Genomic_DNA"/>
</dbReference>
<evidence type="ECO:0000313" key="3">
    <source>
        <dbReference type="Proteomes" id="UP000001784"/>
    </source>
</evidence>
<feature type="compositionally biased region" description="Polar residues" evidence="1">
    <location>
        <begin position="64"/>
        <end position="76"/>
    </location>
</feature>
<proteinExistence type="predicted"/>
<evidence type="ECO:0000256" key="1">
    <source>
        <dbReference type="SAM" id="MobiDB-lite"/>
    </source>
</evidence>
<organism evidence="2 3">
    <name type="scientific">Syntrophobacter fumaroxidans (strain DSM 10017 / MPOB)</name>
    <dbReference type="NCBI Taxonomy" id="335543"/>
    <lineage>
        <taxon>Bacteria</taxon>
        <taxon>Pseudomonadati</taxon>
        <taxon>Thermodesulfobacteriota</taxon>
        <taxon>Syntrophobacteria</taxon>
        <taxon>Syntrophobacterales</taxon>
        <taxon>Syntrophobacteraceae</taxon>
        <taxon>Syntrophobacter</taxon>
    </lineage>
</organism>